<comment type="caution">
    <text evidence="3">The sequence shown here is derived from an EMBL/GenBank/DDBJ whole genome shotgun (WGS) entry which is preliminary data.</text>
</comment>
<dbReference type="Proteomes" id="UP000821853">
    <property type="component" value="Chromosome 2"/>
</dbReference>
<evidence type="ECO:0000313" key="4">
    <source>
        <dbReference type="Proteomes" id="UP000821853"/>
    </source>
</evidence>
<sequence length="397" mass="42714">MSLQHRLLPLPLLLLLPLLVPAAAGSEPAAAVRTAGGPVQGQHGAIPGAVVVDLRHGVLLPQGRSRTELEPVIRDSLRILDLYLHAPEGQKLRRQKRSDGHTDSKPGGEPSRRVKRSAALGLRGENAASGHREPGILDSKEPKPRVKRSAGAPYYDFGSFAVNPPAADMFVAGQPVPGPLGVIPGAIIVDPRHGMLLPQGRSRHELEPVIRDSLRILDFYLHAPEGQNLRREKRSLGAAQGLPLEKPSGVAGVAARRPEQRPLADVVAPRRRSKRSARPGHFALNSFAINPKPLNKTGTYYTLFAKVSEAMLQDLLAPNRAPAAENRKPEPPSGRYSGELFNYVRDGTATQKPPVGQRAAAALPVPSGAKAPVRPEAPRDGVKCIYRKNSVLCYQSP</sequence>
<feature type="region of interest" description="Disordered" evidence="1">
    <location>
        <begin position="349"/>
        <end position="377"/>
    </location>
</feature>
<name>A0A9J6FRW6_HAELO</name>
<keyword evidence="4" id="KW-1185">Reference proteome</keyword>
<feature type="chain" id="PRO_5039948226" evidence="2">
    <location>
        <begin position="26"/>
        <end position="397"/>
    </location>
</feature>
<reference evidence="3 4" key="1">
    <citation type="journal article" date="2020" name="Cell">
        <title>Large-Scale Comparative Analyses of Tick Genomes Elucidate Their Genetic Diversity and Vector Capacities.</title>
        <authorList>
            <consortium name="Tick Genome and Microbiome Consortium (TIGMIC)"/>
            <person name="Jia N."/>
            <person name="Wang J."/>
            <person name="Shi W."/>
            <person name="Du L."/>
            <person name="Sun Y."/>
            <person name="Zhan W."/>
            <person name="Jiang J.F."/>
            <person name="Wang Q."/>
            <person name="Zhang B."/>
            <person name="Ji P."/>
            <person name="Bell-Sakyi L."/>
            <person name="Cui X.M."/>
            <person name="Yuan T.T."/>
            <person name="Jiang B.G."/>
            <person name="Yang W.F."/>
            <person name="Lam T.T."/>
            <person name="Chang Q.C."/>
            <person name="Ding S.J."/>
            <person name="Wang X.J."/>
            <person name="Zhu J.G."/>
            <person name="Ruan X.D."/>
            <person name="Zhao L."/>
            <person name="Wei J.T."/>
            <person name="Ye R.Z."/>
            <person name="Que T.C."/>
            <person name="Du C.H."/>
            <person name="Zhou Y.H."/>
            <person name="Cheng J.X."/>
            <person name="Dai P.F."/>
            <person name="Guo W.B."/>
            <person name="Han X.H."/>
            <person name="Huang E.J."/>
            <person name="Li L.F."/>
            <person name="Wei W."/>
            <person name="Gao Y.C."/>
            <person name="Liu J.Z."/>
            <person name="Shao H.Z."/>
            <person name="Wang X."/>
            <person name="Wang C.C."/>
            <person name="Yang T.C."/>
            <person name="Huo Q.B."/>
            <person name="Li W."/>
            <person name="Chen H.Y."/>
            <person name="Chen S.E."/>
            <person name="Zhou L.G."/>
            <person name="Ni X.B."/>
            <person name="Tian J.H."/>
            <person name="Sheng Y."/>
            <person name="Liu T."/>
            <person name="Pan Y.S."/>
            <person name="Xia L.Y."/>
            <person name="Li J."/>
            <person name="Zhao F."/>
            <person name="Cao W.C."/>
        </authorList>
    </citation>
    <scope>NUCLEOTIDE SEQUENCE [LARGE SCALE GENOMIC DNA]</scope>
    <source>
        <strain evidence="3">HaeL-2018</strain>
    </source>
</reference>
<evidence type="ECO:0000256" key="2">
    <source>
        <dbReference type="SAM" id="SignalP"/>
    </source>
</evidence>
<proteinExistence type="predicted"/>
<dbReference type="VEuPathDB" id="VectorBase:HLOH_055358"/>
<dbReference type="AlphaFoldDB" id="A0A9J6FRW6"/>
<feature type="region of interest" description="Disordered" evidence="1">
    <location>
        <begin position="90"/>
        <end position="150"/>
    </location>
</feature>
<evidence type="ECO:0000256" key="1">
    <source>
        <dbReference type="SAM" id="MobiDB-lite"/>
    </source>
</evidence>
<evidence type="ECO:0000313" key="3">
    <source>
        <dbReference type="EMBL" id="KAH9368950.1"/>
    </source>
</evidence>
<keyword evidence="2" id="KW-0732">Signal</keyword>
<organism evidence="3 4">
    <name type="scientific">Haemaphysalis longicornis</name>
    <name type="common">Bush tick</name>
    <dbReference type="NCBI Taxonomy" id="44386"/>
    <lineage>
        <taxon>Eukaryota</taxon>
        <taxon>Metazoa</taxon>
        <taxon>Ecdysozoa</taxon>
        <taxon>Arthropoda</taxon>
        <taxon>Chelicerata</taxon>
        <taxon>Arachnida</taxon>
        <taxon>Acari</taxon>
        <taxon>Parasitiformes</taxon>
        <taxon>Ixodida</taxon>
        <taxon>Ixodoidea</taxon>
        <taxon>Ixodidae</taxon>
        <taxon>Haemaphysalinae</taxon>
        <taxon>Haemaphysalis</taxon>
    </lineage>
</organism>
<dbReference type="EMBL" id="JABSTR010000004">
    <property type="protein sequence ID" value="KAH9368950.1"/>
    <property type="molecule type" value="Genomic_DNA"/>
</dbReference>
<protein>
    <submittedName>
        <fullName evidence="3">Uncharacterized protein</fullName>
    </submittedName>
</protein>
<feature type="signal peptide" evidence="2">
    <location>
        <begin position="1"/>
        <end position="25"/>
    </location>
</feature>
<accession>A0A9J6FRW6</accession>
<feature type="compositionally biased region" description="Basic and acidic residues" evidence="1">
    <location>
        <begin position="130"/>
        <end position="144"/>
    </location>
</feature>
<dbReference type="OrthoDB" id="10534957at2759"/>
<feature type="compositionally biased region" description="Basic and acidic residues" evidence="1">
    <location>
        <begin position="97"/>
        <end position="112"/>
    </location>
</feature>
<feature type="region of interest" description="Disordered" evidence="1">
    <location>
        <begin position="251"/>
        <end position="277"/>
    </location>
</feature>
<gene>
    <name evidence="3" type="ORF">HPB48_001018</name>
</gene>